<dbReference type="GO" id="GO:0006950">
    <property type="term" value="P:response to stress"/>
    <property type="evidence" value="ECO:0007669"/>
    <property type="project" value="TreeGrafter"/>
</dbReference>
<dbReference type="PRINTS" id="PR00598">
    <property type="entry name" value="HTHMARR"/>
</dbReference>
<keyword evidence="4" id="KW-1185">Reference proteome</keyword>
<dbReference type="Pfam" id="PF12802">
    <property type="entry name" value="MarR_2"/>
    <property type="match status" value="1"/>
</dbReference>
<dbReference type="InterPro" id="IPR036388">
    <property type="entry name" value="WH-like_DNA-bd_sf"/>
</dbReference>
<dbReference type="PROSITE" id="PS50995">
    <property type="entry name" value="HTH_MARR_2"/>
    <property type="match status" value="1"/>
</dbReference>
<dbReference type="Gene3D" id="1.10.10.10">
    <property type="entry name" value="Winged helix-like DNA-binding domain superfamily/Winged helix DNA-binding domain"/>
    <property type="match status" value="1"/>
</dbReference>
<evidence type="ECO:0000259" key="2">
    <source>
        <dbReference type="PROSITE" id="PS50995"/>
    </source>
</evidence>
<dbReference type="InterPro" id="IPR000835">
    <property type="entry name" value="HTH_MarR-typ"/>
</dbReference>
<accession>D2PX80</accession>
<name>D2PX80_KRIFD</name>
<dbReference type="CDD" id="cd00090">
    <property type="entry name" value="HTH_ARSR"/>
    <property type="match status" value="1"/>
</dbReference>
<organism evidence="3 4">
    <name type="scientific">Kribbella flavida (strain DSM 17836 / JCM 10339 / NBRC 14399)</name>
    <dbReference type="NCBI Taxonomy" id="479435"/>
    <lineage>
        <taxon>Bacteria</taxon>
        <taxon>Bacillati</taxon>
        <taxon>Actinomycetota</taxon>
        <taxon>Actinomycetes</taxon>
        <taxon>Propionibacteriales</taxon>
        <taxon>Kribbellaceae</taxon>
        <taxon>Kribbella</taxon>
    </lineage>
</organism>
<evidence type="ECO:0000256" key="1">
    <source>
        <dbReference type="SAM" id="MobiDB-lite"/>
    </source>
</evidence>
<dbReference type="STRING" id="479435.Kfla_0607"/>
<proteinExistence type="predicted"/>
<dbReference type="InterPro" id="IPR011991">
    <property type="entry name" value="ArsR-like_HTH"/>
</dbReference>
<dbReference type="InterPro" id="IPR039422">
    <property type="entry name" value="MarR/SlyA-like"/>
</dbReference>
<dbReference type="Proteomes" id="UP000007967">
    <property type="component" value="Chromosome"/>
</dbReference>
<feature type="region of interest" description="Disordered" evidence="1">
    <location>
        <begin position="132"/>
        <end position="154"/>
    </location>
</feature>
<dbReference type="EMBL" id="CP001736">
    <property type="protein sequence ID" value="ADB29728.1"/>
    <property type="molecule type" value="Genomic_DNA"/>
</dbReference>
<dbReference type="GO" id="GO:0003700">
    <property type="term" value="F:DNA-binding transcription factor activity"/>
    <property type="evidence" value="ECO:0007669"/>
    <property type="project" value="InterPro"/>
</dbReference>
<dbReference type="eggNOG" id="COG1846">
    <property type="taxonomic scope" value="Bacteria"/>
</dbReference>
<sequence>MDRHGYELPLLLAGAFRRIIDELHRRLAEQGHPDLRPAYGFALQAIGRDGATVSELGRRLGVSKQAATKTLGKLTDLGYVTRGQDPTDARAVLITLTPHGRASLTAAARIFEDLHREWRESLGPTRLQALEDDLPKLTPSNTPTPLADLPGWFH</sequence>
<evidence type="ECO:0000313" key="3">
    <source>
        <dbReference type="EMBL" id="ADB29728.1"/>
    </source>
</evidence>
<reference evidence="4" key="1">
    <citation type="submission" date="2009-09" db="EMBL/GenBank/DDBJ databases">
        <title>The complete genome of Kribbella flavida DSM 17836.</title>
        <authorList>
            <consortium name="US DOE Joint Genome Institute (JGI-PGF)"/>
            <person name="Lucas S."/>
            <person name="Copeland A."/>
            <person name="Lapidus A."/>
            <person name="Glavina del Rio T."/>
            <person name="Dalin E."/>
            <person name="Tice H."/>
            <person name="Bruce D."/>
            <person name="Goodwin L."/>
            <person name="Pitluck S."/>
            <person name="Kyrpides N."/>
            <person name="Mavromatis K."/>
            <person name="Ivanova N."/>
            <person name="Saunders E."/>
            <person name="Brettin T."/>
            <person name="Detter J.C."/>
            <person name="Han C."/>
            <person name="Larimer F."/>
            <person name="Land M."/>
            <person name="Hauser L."/>
            <person name="Markowitz V."/>
            <person name="Cheng J.-F."/>
            <person name="Hugenholtz P."/>
            <person name="Woyke T."/>
            <person name="Wu D."/>
            <person name="Pukall R."/>
            <person name="Klenk H.-P."/>
            <person name="Eisen J.A."/>
        </authorList>
    </citation>
    <scope>NUCLEOTIDE SEQUENCE [LARGE SCALE GENOMIC DNA]</scope>
    <source>
        <strain evidence="4">DSM 17836 / JCM 10339 / NBRC 14399</strain>
    </source>
</reference>
<dbReference type="OrthoDB" id="122135at2"/>
<dbReference type="PANTHER" id="PTHR33164:SF99">
    <property type="entry name" value="MARR FAMILY REGULATORY PROTEIN"/>
    <property type="match status" value="1"/>
</dbReference>
<dbReference type="KEGG" id="kfl:Kfla_0607"/>
<dbReference type="AlphaFoldDB" id="D2PX80"/>
<dbReference type="HOGENOM" id="CLU_083287_7_1_11"/>
<evidence type="ECO:0000313" key="4">
    <source>
        <dbReference type="Proteomes" id="UP000007967"/>
    </source>
</evidence>
<dbReference type="PANTHER" id="PTHR33164">
    <property type="entry name" value="TRANSCRIPTIONAL REGULATOR, MARR FAMILY"/>
    <property type="match status" value="1"/>
</dbReference>
<dbReference type="SMART" id="SM00347">
    <property type="entry name" value="HTH_MARR"/>
    <property type="match status" value="1"/>
</dbReference>
<dbReference type="InterPro" id="IPR036390">
    <property type="entry name" value="WH_DNA-bd_sf"/>
</dbReference>
<reference evidence="3 4" key="2">
    <citation type="journal article" date="2010" name="Stand. Genomic Sci.">
        <title>Complete genome sequence of Kribbella flavida type strain (IFO 14399).</title>
        <authorList>
            <person name="Pukall R."/>
            <person name="Lapidus A."/>
            <person name="Glavina Del Rio T."/>
            <person name="Copeland A."/>
            <person name="Tice H."/>
            <person name="Cheng J.-F."/>
            <person name="Lucas S."/>
            <person name="Chen F."/>
            <person name="Nolan M."/>
            <person name="LaButti K."/>
            <person name="Pati A."/>
            <person name="Ivanova N."/>
            <person name="Mavrommatis K."/>
            <person name="Mikhailova N."/>
            <person name="Pitluck S."/>
            <person name="Bruce D."/>
            <person name="Goodwin L."/>
            <person name="Land M."/>
            <person name="Hauser L."/>
            <person name="Chang Y.-J."/>
            <person name="Jeffries C.D."/>
            <person name="Chen A."/>
            <person name="Palaniappan K."/>
            <person name="Chain P."/>
            <person name="Rohde M."/>
            <person name="Goeker M."/>
            <person name="Bristow J."/>
            <person name="Eisen J.A."/>
            <person name="Markowitz V."/>
            <person name="Hugenholtz P."/>
            <person name="Kyrpides N.C."/>
            <person name="Klenk H.-P."/>
            <person name="Brettin T."/>
        </authorList>
    </citation>
    <scope>NUCLEOTIDE SEQUENCE [LARGE SCALE GENOMIC DNA]</scope>
    <source>
        <strain evidence="4">DSM 17836 / JCM 10339 / NBRC 14399</strain>
    </source>
</reference>
<gene>
    <name evidence="3" type="ordered locus">Kfla_0607</name>
</gene>
<protein>
    <submittedName>
        <fullName evidence="3">Transcriptional regulator, MarR family</fullName>
    </submittedName>
</protein>
<dbReference type="SUPFAM" id="SSF46785">
    <property type="entry name" value="Winged helix' DNA-binding domain"/>
    <property type="match status" value="1"/>
</dbReference>
<feature type="domain" description="HTH marR-type" evidence="2">
    <location>
        <begin position="5"/>
        <end position="139"/>
    </location>
</feature>
<dbReference type="RefSeq" id="WP_012918284.1">
    <property type="nucleotide sequence ID" value="NC_013729.1"/>
</dbReference>